<dbReference type="OrthoDB" id="1646at2"/>
<evidence type="ECO:0000313" key="3">
    <source>
        <dbReference type="EMBL" id="ASV69722.1"/>
    </source>
</evidence>
<evidence type="ECO:0000313" key="4">
    <source>
        <dbReference type="Proteomes" id="UP000215137"/>
    </source>
</evidence>
<dbReference type="PANTHER" id="PTHR33376:SF15">
    <property type="entry name" value="BLL6794 PROTEIN"/>
    <property type="match status" value="1"/>
</dbReference>
<dbReference type="Pfam" id="PF03480">
    <property type="entry name" value="DctP"/>
    <property type="match status" value="1"/>
</dbReference>
<dbReference type="NCBIfam" id="NF037995">
    <property type="entry name" value="TRAP_S1"/>
    <property type="match status" value="1"/>
</dbReference>
<dbReference type="RefSeq" id="WP_095373286.1">
    <property type="nucleotide sequence ID" value="NZ_CP022983.1"/>
</dbReference>
<dbReference type="InterPro" id="IPR018389">
    <property type="entry name" value="DctP_fam"/>
</dbReference>
<dbReference type="Gene3D" id="3.40.190.170">
    <property type="entry name" value="Bacterial extracellular solute-binding protein, family 7"/>
    <property type="match status" value="1"/>
</dbReference>
<dbReference type="KEGG" id="bko:CKF48_21880"/>
<dbReference type="EMBL" id="CP022983">
    <property type="protein sequence ID" value="ASV69722.1"/>
    <property type="molecule type" value="Genomic_DNA"/>
</dbReference>
<evidence type="ECO:0000256" key="1">
    <source>
        <dbReference type="ARBA" id="ARBA00022729"/>
    </source>
</evidence>
<dbReference type="InterPro" id="IPR038404">
    <property type="entry name" value="TRAP_DctP_sf"/>
</dbReference>
<dbReference type="PANTHER" id="PTHR33376">
    <property type="match status" value="1"/>
</dbReference>
<evidence type="ECO:0000256" key="2">
    <source>
        <dbReference type="SAM" id="SignalP"/>
    </source>
</evidence>
<evidence type="ECO:0008006" key="5">
    <source>
        <dbReference type="Google" id="ProtNLM"/>
    </source>
</evidence>
<sequence>MRYKAVIVTLFISLLFLSACSSQKTASGEKIYQLNLNVSAGPVHPFTKQVAEPWAEMVEEETNGIVQVNIFPSAALGELSSAYEDIKSGLYEAGIVSPGRHIDTDLFPLTIGDLPFLIDDPAIAESVLSQFKDKYMKDTFKEGQFMSISSTDAYQLYSTQPIRTMKDMKKLKIADSVLERIELFKELDAIPVSLNNTELYESVEKGIVDSVAYTAVGANGFKLEEVSPYMTKLDIGVATQMFMMNQDFLESLPEEIKEMFYEKFGPAYASLITDLYTQSADKAINTFEMNVKEDGGKVIIPTEEELATFRKPAKIVMDQWVEIANKRGYPGEEMMAYFTSLLEEKGIIIPE</sequence>
<feature type="signal peptide" evidence="2">
    <location>
        <begin position="1"/>
        <end position="26"/>
    </location>
</feature>
<dbReference type="PROSITE" id="PS51257">
    <property type="entry name" value="PROKAR_LIPOPROTEIN"/>
    <property type="match status" value="1"/>
</dbReference>
<accession>A0A248TNI8</accession>
<dbReference type="AlphaFoldDB" id="A0A248TNI8"/>
<organism evidence="3 4">
    <name type="scientific">Cytobacillus kochii</name>
    <dbReference type="NCBI Taxonomy" id="859143"/>
    <lineage>
        <taxon>Bacteria</taxon>
        <taxon>Bacillati</taxon>
        <taxon>Bacillota</taxon>
        <taxon>Bacilli</taxon>
        <taxon>Bacillales</taxon>
        <taxon>Bacillaceae</taxon>
        <taxon>Cytobacillus</taxon>
    </lineage>
</organism>
<keyword evidence="1 2" id="KW-0732">Signal</keyword>
<dbReference type="Proteomes" id="UP000215137">
    <property type="component" value="Chromosome"/>
</dbReference>
<name>A0A248TNI8_9BACI</name>
<reference evidence="3 4" key="1">
    <citation type="submission" date="2017-08" db="EMBL/GenBank/DDBJ databases">
        <title>Complete Genome Sequence of Bacillus kochii Oregon-R-modENCODE STRAIN BDGP4, isolated from Drosophila melanogaster gut.</title>
        <authorList>
            <person name="Wan K.H."/>
            <person name="Yu C."/>
            <person name="Park S."/>
            <person name="Hammonds A.S."/>
            <person name="Booth B.W."/>
            <person name="Celniker S.E."/>
        </authorList>
    </citation>
    <scope>NUCLEOTIDE SEQUENCE [LARGE SCALE GENOMIC DNA]</scope>
    <source>
        <strain evidence="3 4">BDGP4</strain>
    </source>
</reference>
<protein>
    <recommendedName>
        <fullName evidence="5">TRAP transporter substrate-binding protein DctP</fullName>
    </recommendedName>
</protein>
<proteinExistence type="predicted"/>
<keyword evidence="4" id="KW-1185">Reference proteome</keyword>
<dbReference type="GO" id="GO:0055085">
    <property type="term" value="P:transmembrane transport"/>
    <property type="evidence" value="ECO:0007669"/>
    <property type="project" value="InterPro"/>
</dbReference>
<feature type="chain" id="PRO_5039470935" description="TRAP transporter substrate-binding protein DctP" evidence="2">
    <location>
        <begin position="27"/>
        <end position="351"/>
    </location>
</feature>
<gene>
    <name evidence="3" type="ORF">CKF48_21880</name>
</gene>